<keyword evidence="2" id="KW-1133">Transmembrane helix</keyword>
<dbReference type="EMBL" id="JASBNA010000002">
    <property type="protein sequence ID" value="KAK7694155.1"/>
    <property type="molecule type" value="Genomic_DNA"/>
</dbReference>
<evidence type="ECO:0000256" key="2">
    <source>
        <dbReference type="SAM" id="Phobius"/>
    </source>
</evidence>
<evidence type="ECO:0000256" key="3">
    <source>
        <dbReference type="SAM" id="SignalP"/>
    </source>
</evidence>
<name>A0AAW0GLQ3_9APHY</name>
<keyword evidence="2" id="KW-0812">Transmembrane</keyword>
<feature type="signal peptide" evidence="3">
    <location>
        <begin position="1"/>
        <end position="22"/>
    </location>
</feature>
<accession>A0AAW0GLQ3</accession>
<feature type="region of interest" description="Disordered" evidence="1">
    <location>
        <begin position="63"/>
        <end position="108"/>
    </location>
</feature>
<evidence type="ECO:0000256" key="1">
    <source>
        <dbReference type="SAM" id="MobiDB-lite"/>
    </source>
</evidence>
<feature type="region of interest" description="Disordered" evidence="1">
    <location>
        <begin position="152"/>
        <end position="236"/>
    </location>
</feature>
<dbReference type="Proteomes" id="UP001385951">
    <property type="component" value="Unassembled WGS sequence"/>
</dbReference>
<evidence type="ECO:0000313" key="5">
    <source>
        <dbReference type="Proteomes" id="UP001385951"/>
    </source>
</evidence>
<feature type="compositionally biased region" description="Low complexity" evidence="1">
    <location>
        <begin position="225"/>
        <end position="236"/>
    </location>
</feature>
<gene>
    <name evidence="4" type="ORF">QCA50_001335</name>
</gene>
<feature type="chain" id="PRO_5043844314" evidence="3">
    <location>
        <begin position="23"/>
        <end position="528"/>
    </location>
</feature>
<feature type="region of interest" description="Disordered" evidence="1">
    <location>
        <begin position="387"/>
        <end position="511"/>
    </location>
</feature>
<feature type="compositionally biased region" description="Acidic residues" evidence="1">
    <location>
        <begin position="84"/>
        <end position="100"/>
    </location>
</feature>
<keyword evidence="5" id="KW-1185">Reference proteome</keyword>
<feature type="compositionally biased region" description="Low complexity" evidence="1">
    <location>
        <begin position="203"/>
        <end position="215"/>
    </location>
</feature>
<feature type="transmembrane region" description="Helical" evidence="2">
    <location>
        <begin position="251"/>
        <end position="273"/>
    </location>
</feature>
<sequence>MRALTRSSLCILLPTLVPSICAISNVTWLRPVEGDIYEPGQSITGQWSTTEALYSPSFRLCSSSGTQKRNNKGDKAKDKGKSQDEEDSGDDGDDDGDGDCGSEVWPTVQHHNNGSYQIVLSVPNVTSQADFYLELQDDEGVTAASPPFSLRPALLQSTNSSSTPPTNPVGALSSADPPSESGKSSPHTPPTVSAPNPNPSASPSPHNRDTTSPSSIPNPSPTPNPDSNSNTNNSTSHALTNLLQTHMPVPAAAYAVPLSLVGFVTLSALILCIHHRRRLQTERNAESEKVVAGEISRASSIARYPTRVWRAAFGNLGRGAVGGVGTGLGGGYGAGGRGGRWVGGERVGIDGRVETPTMSRRSSIARISREKEDTDIYTPMYVPSLYNQQQTRHHNQPRQHTRDAYPTPSRRRERTIPARQFREATSPTYNKFSRYAAEEADDDRTTRRVVSPPPPRVPPKDRWEGDVEEDVLSHYMHPSPLSSIPEPTPPRRAHARRSARTDSRGGYDEDVLYPDVYAEVARRLPGPR</sequence>
<keyword evidence="3" id="KW-0732">Signal</keyword>
<dbReference type="AlphaFoldDB" id="A0AAW0GLQ3"/>
<keyword evidence="2" id="KW-0472">Membrane</keyword>
<protein>
    <submittedName>
        <fullName evidence="4">Uncharacterized protein</fullName>
    </submittedName>
</protein>
<evidence type="ECO:0000313" key="4">
    <source>
        <dbReference type="EMBL" id="KAK7694155.1"/>
    </source>
</evidence>
<feature type="compositionally biased region" description="Basic and acidic residues" evidence="1">
    <location>
        <begin position="71"/>
        <end position="83"/>
    </location>
</feature>
<proteinExistence type="predicted"/>
<reference evidence="4 5" key="1">
    <citation type="submission" date="2022-09" db="EMBL/GenBank/DDBJ databases">
        <authorList>
            <person name="Palmer J.M."/>
        </authorList>
    </citation>
    <scope>NUCLEOTIDE SEQUENCE [LARGE SCALE GENOMIC DNA]</scope>
    <source>
        <strain evidence="4 5">DSM 7382</strain>
    </source>
</reference>
<comment type="caution">
    <text evidence="4">The sequence shown here is derived from an EMBL/GenBank/DDBJ whole genome shotgun (WGS) entry which is preliminary data.</text>
</comment>
<organism evidence="4 5">
    <name type="scientific">Cerrena zonata</name>
    <dbReference type="NCBI Taxonomy" id="2478898"/>
    <lineage>
        <taxon>Eukaryota</taxon>
        <taxon>Fungi</taxon>
        <taxon>Dikarya</taxon>
        <taxon>Basidiomycota</taxon>
        <taxon>Agaricomycotina</taxon>
        <taxon>Agaricomycetes</taxon>
        <taxon>Polyporales</taxon>
        <taxon>Cerrenaceae</taxon>
        <taxon>Cerrena</taxon>
    </lineage>
</organism>